<gene>
    <name evidence="2" type="ORF">PRZ48_006964</name>
</gene>
<comment type="caution">
    <text evidence="2">The sequence shown here is derived from an EMBL/GenBank/DDBJ whole genome shotgun (WGS) entry which is preliminary data.</text>
</comment>
<evidence type="ECO:0000313" key="2">
    <source>
        <dbReference type="EMBL" id="KAK4501158.1"/>
    </source>
</evidence>
<name>A0ABR0EK28_ZASCE</name>
<proteinExistence type="predicted"/>
<evidence type="ECO:0000313" key="3">
    <source>
        <dbReference type="Proteomes" id="UP001305779"/>
    </source>
</evidence>
<feature type="signal peptide" evidence="1">
    <location>
        <begin position="1"/>
        <end position="29"/>
    </location>
</feature>
<dbReference type="Proteomes" id="UP001305779">
    <property type="component" value="Unassembled WGS sequence"/>
</dbReference>
<dbReference type="EMBL" id="JAXOVC010000005">
    <property type="protein sequence ID" value="KAK4501158.1"/>
    <property type="molecule type" value="Genomic_DNA"/>
</dbReference>
<protein>
    <submittedName>
        <fullName evidence="2">Uncharacterized protein</fullName>
    </submittedName>
</protein>
<organism evidence="2 3">
    <name type="scientific">Zasmidium cellare</name>
    <name type="common">Wine cellar mold</name>
    <name type="synonym">Racodium cellare</name>
    <dbReference type="NCBI Taxonomy" id="395010"/>
    <lineage>
        <taxon>Eukaryota</taxon>
        <taxon>Fungi</taxon>
        <taxon>Dikarya</taxon>
        <taxon>Ascomycota</taxon>
        <taxon>Pezizomycotina</taxon>
        <taxon>Dothideomycetes</taxon>
        <taxon>Dothideomycetidae</taxon>
        <taxon>Mycosphaerellales</taxon>
        <taxon>Mycosphaerellaceae</taxon>
        <taxon>Zasmidium</taxon>
    </lineage>
</organism>
<sequence>MPEIVDGLDSRNLLLWTSLLLYALSLVESEPVFVNMHVPKVVFLAFAGTSFALATPRNFFNIKAHDEFALAERDAQAANIDLIQDTIAKTGYDLESDDDKNITHQEVARLSADDAQLLATELNTYSTNNNQTDLLIPAFSNQDFEGERDRFVFDLC</sequence>
<keyword evidence="1" id="KW-0732">Signal</keyword>
<reference evidence="2 3" key="1">
    <citation type="journal article" date="2023" name="G3 (Bethesda)">
        <title>A chromosome-level genome assembly of Zasmidium syzygii isolated from banana leaves.</title>
        <authorList>
            <person name="van Westerhoven A.C."/>
            <person name="Mehrabi R."/>
            <person name="Talebi R."/>
            <person name="Steentjes M.B.F."/>
            <person name="Corcolon B."/>
            <person name="Chong P.A."/>
            <person name="Kema G.H.J."/>
            <person name="Seidl M.F."/>
        </authorList>
    </citation>
    <scope>NUCLEOTIDE SEQUENCE [LARGE SCALE GENOMIC DNA]</scope>
    <source>
        <strain evidence="2 3">P124</strain>
    </source>
</reference>
<evidence type="ECO:0000256" key="1">
    <source>
        <dbReference type="SAM" id="SignalP"/>
    </source>
</evidence>
<keyword evidence="3" id="KW-1185">Reference proteome</keyword>
<accession>A0ABR0EK28</accession>
<feature type="chain" id="PRO_5046693912" evidence="1">
    <location>
        <begin position="30"/>
        <end position="156"/>
    </location>
</feature>